<reference evidence="1" key="1">
    <citation type="submission" date="2021-06" db="EMBL/GenBank/DDBJ databases">
        <authorList>
            <person name="Kallberg Y."/>
            <person name="Tangrot J."/>
            <person name="Rosling A."/>
        </authorList>
    </citation>
    <scope>NUCLEOTIDE SEQUENCE</scope>
    <source>
        <strain evidence="1">UK204</strain>
    </source>
</reference>
<dbReference type="EMBL" id="CAJVPQ010003608">
    <property type="protein sequence ID" value="CAG8632797.1"/>
    <property type="molecule type" value="Genomic_DNA"/>
</dbReference>
<name>A0A9N9DC22_9GLOM</name>
<comment type="caution">
    <text evidence="1">The sequence shown here is derived from an EMBL/GenBank/DDBJ whole genome shotgun (WGS) entry which is preliminary data.</text>
</comment>
<dbReference type="AlphaFoldDB" id="A0A9N9DC22"/>
<sequence length="48" mass="5412">DNSNNSMQGDLLSEYIHLAIDKKAKWVLKNLFSTSLNASDYLIIALNE</sequence>
<protein>
    <submittedName>
        <fullName evidence="1">4684_t:CDS:1</fullName>
    </submittedName>
</protein>
<proteinExistence type="predicted"/>
<dbReference type="Proteomes" id="UP000789570">
    <property type="component" value="Unassembled WGS sequence"/>
</dbReference>
<keyword evidence="2" id="KW-1185">Reference proteome</keyword>
<dbReference type="OrthoDB" id="2440579at2759"/>
<evidence type="ECO:0000313" key="2">
    <source>
        <dbReference type="Proteomes" id="UP000789570"/>
    </source>
</evidence>
<feature type="non-terminal residue" evidence="1">
    <location>
        <position position="1"/>
    </location>
</feature>
<organism evidence="1 2">
    <name type="scientific">Funneliformis caledonium</name>
    <dbReference type="NCBI Taxonomy" id="1117310"/>
    <lineage>
        <taxon>Eukaryota</taxon>
        <taxon>Fungi</taxon>
        <taxon>Fungi incertae sedis</taxon>
        <taxon>Mucoromycota</taxon>
        <taxon>Glomeromycotina</taxon>
        <taxon>Glomeromycetes</taxon>
        <taxon>Glomerales</taxon>
        <taxon>Glomeraceae</taxon>
        <taxon>Funneliformis</taxon>
    </lineage>
</organism>
<gene>
    <name evidence="1" type="ORF">FCALED_LOCUS10158</name>
</gene>
<accession>A0A9N9DC22</accession>
<evidence type="ECO:0000313" key="1">
    <source>
        <dbReference type="EMBL" id="CAG8632797.1"/>
    </source>
</evidence>